<dbReference type="EMBL" id="BARU01026621">
    <property type="protein sequence ID" value="GAH64859.1"/>
    <property type="molecule type" value="Genomic_DNA"/>
</dbReference>
<comment type="caution">
    <text evidence="5">The sequence shown here is derived from an EMBL/GenBank/DDBJ whole genome shotgun (WGS) entry which is preliminary data.</text>
</comment>
<name>X1IFG1_9ZZZZ</name>
<dbReference type="Gene3D" id="3.20.20.20">
    <property type="entry name" value="Dihydropteroate synthase-like"/>
    <property type="match status" value="1"/>
</dbReference>
<accession>X1IFG1</accession>
<dbReference type="GO" id="GO:0042558">
    <property type="term" value="P:pteridine-containing compound metabolic process"/>
    <property type="evidence" value="ECO:0007669"/>
    <property type="project" value="InterPro"/>
</dbReference>
<keyword evidence="2" id="KW-0489">Methyltransferase</keyword>
<evidence type="ECO:0000313" key="5">
    <source>
        <dbReference type="EMBL" id="GAH64859.1"/>
    </source>
</evidence>
<evidence type="ECO:0000256" key="2">
    <source>
        <dbReference type="ARBA" id="ARBA00022603"/>
    </source>
</evidence>
<reference evidence="5" key="1">
    <citation type="journal article" date="2014" name="Front. Microbiol.">
        <title>High frequency of phylogenetically diverse reductive dehalogenase-homologous genes in deep subseafloor sedimentary metagenomes.</title>
        <authorList>
            <person name="Kawai M."/>
            <person name="Futagami T."/>
            <person name="Toyoda A."/>
            <person name="Takaki Y."/>
            <person name="Nishi S."/>
            <person name="Hori S."/>
            <person name="Arai W."/>
            <person name="Tsubouchi T."/>
            <person name="Morono Y."/>
            <person name="Uchiyama I."/>
            <person name="Ito T."/>
            <person name="Fujiyama A."/>
            <person name="Inagaki F."/>
            <person name="Takami H."/>
        </authorList>
    </citation>
    <scope>NUCLEOTIDE SEQUENCE</scope>
    <source>
        <strain evidence="5">Expedition CK06-06</strain>
    </source>
</reference>
<dbReference type="InterPro" id="IPR011005">
    <property type="entry name" value="Dihydropteroate_synth-like_sf"/>
</dbReference>
<dbReference type="GO" id="GO:0032259">
    <property type="term" value="P:methylation"/>
    <property type="evidence" value="ECO:0007669"/>
    <property type="project" value="UniProtKB-KW"/>
</dbReference>
<evidence type="ECO:0000256" key="3">
    <source>
        <dbReference type="ARBA" id="ARBA00022679"/>
    </source>
</evidence>
<dbReference type="PROSITE" id="PS50972">
    <property type="entry name" value="PTERIN_BINDING"/>
    <property type="match status" value="1"/>
</dbReference>
<dbReference type="InterPro" id="IPR000489">
    <property type="entry name" value="Pterin-binding_dom"/>
</dbReference>
<dbReference type="AlphaFoldDB" id="X1IFG1"/>
<dbReference type="SUPFAM" id="SSF51717">
    <property type="entry name" value="Dihydropteroate synthetase-like"/>
    <property type="match status" value="1"/>
</dbReference>
<dbReference type="Pfam" id="PF00809">
    <property type="entry name" value="Pterin_bind"/>
    <property type="match status" value="1"/>
</dbReference>
<evidence type="ECO:0000256" key="1">
    <source>
        <dbReference type="ARBA" id="ARBA00010398"/>
    </source>
</evidence>
<dbReference type="PANTHER" id="PTHR45833">
    <property type="entry name" value="METHIONINE SYNTHASE"/>
    <property type="match status" value="1"/>
</dbReference>
<evidence type="ECO:0000259" key="4">
    <source>
        <dbReference type="PROSITE" id="PS50972"/>
    </source>
</evidence>
<proteinExistence type="inferred from homology"/>
<feature type="non-terminal residue" evidence="5">
    <location>
        <position position="146"/>
    </location>
</feature>
<dbReference type="GO" id="GO:0008705">
    <property type="term" value="F:methionine synthase activity"/>
    <property type="evidence" value="ECO:0007669"/>
    <property type="project" value="TreeGrafter"/>
</dbReference>
<feature type="domain" description="Pterin-binding" evidence="4">
    <location>
        <begin position="1"/>
        <end position="146"/>
    </location>
</feature>
<comment type="similarity">
    <text evidence="1">Belongs to the vitamin-B12 dependent methionine synthase family.</text>
</comment>
<sequence length="146" mass="15939">MILVGENINIMSKTIGPALKERDPKPIQELAKAETEAGVDYLDLNIGPARKAGDELMEWVVNTVQEVTDKPLSLDTTNLVAIEAGLKAAKNKPLMNSVSLQPDRLEQGLQLAKKYNADMIGLLWGAEGMPRDANERAVLAVDIVYQ</sequence>
<organism evidence="5">
    <name type="scientific">marine sediment metagenome</name>
    <dbReference type="NCBI Taxonomy" id="412755"/>
    <lineage>
        <taxon>unclassified sequences</taxon>
        <taxon>metagenomes</taxon>
        <taxon>ecological metagenomes</taxon>
    </lineage>
</organism>
<dbReference type="GO" id="GO:0005829">
    <property type="term" value="C:cytosol"/>
    <property type="evidence" value="ECO:0007669"/>
    <property type="project" value="TreeGrafter"/>
</dbReference>
<protein>
    <recommendedName>
        <fullName evidence="4">Pterin-binding domain-containing protein</fullName>
    </recommendedName>
</protein>
<dbReference type="InterPro" id="IPR050554">
    <property type="entry name" value="Met_Synthase/Corrinoid"/>
</dbReference>
<keyword evidence="3" id="KW-0808">Transferase</keyword>
<gene>
    <name evidence="5" type="ORF">S03H2_42740</name>
</gene>